<feature type="domain" description="GmrSD restriction endonucleases N-terminal" evidence="1">
    <location>
        <begin position="44"/>
        <end position="286"/>
    </location>
</feature>
<reference evidence="2" key="1">
    <citation type="submission" date="2021-05" db="EMBL/GenBank/DDBJ databases">
        <title>A free-living protist that lacks canonical eukaryotic 1 DNA replication and segregation systems.</title>
        <authorList>
            <person name="Salas-Leiva D.E."/>
            <person name="Tromer E.C."/>
            <person name="Curtis B.A."/>
            <person name="Jerlstrom-Hultqvist J."/>
            <person name="Kolisko M."/>
            <person name="Yi Z."/>
            <person name="Salas-Leiva J.S."/>
            <person name="Gallot-Lavallee L."/>
            <person name="Kops G.J.P.L."/>
            <person name="Archibald J.M."/>
            <person name="Simpson A.G.B."/>
            <person name="Roger A.J."/>
        </authorList>
    </citation>
    <scope>NUCLEOTIDE SEQUENCE</scope>
    <source>
        <strain evidence="2">BICM</strain>
    </source>
</reference>
<evidence type="ECO:0000313" key="2">
    <source>
        <dbReference type="EMBL" id="KAG9397534.1"/>
    </source>
</evidence>
<gene>
    <name evidence="2" type="ORF">J8273_0664</name>
</gene>
<keyword evidence="3" id="KW-1185">Reference proteome</keyword>
<organism evidence="2 3">
    <name type="scientific">Carpediemonas membranifera</name>
    <dbReference type="NCBI Taxonomy" id="201153"/>
    <lineage>
        <taxon>Eukaryota</taxon>
        <taxon>Metamonada</taxon>
        <taxon>Carpediemonas-like organisms</taxon>
        <taxon>Carpediemonas</taxon>
    </lineage>
</organism>
<dbReference type="AlphaFoldDB" id="A0A8J6BAI0"/>
<proteinExistence type="predicted"/>
<accession>A0A8J6BAI0</accession>
<dbReference type="PANTHER" id="PTHR35149">
    <property type="entry name" value="SLL5132 PROTEIN"/>
    <property type="match status" value="1"/>
</dbReference>
<dbReference type="Proteomes" id="UP000717585">
    <property type="component" value="Unassembled WGS sequence"/>
</dbReference>
<dbReference type="EMBL" id="JAHDYR010000001">
    <property type="protein sequence ID" value="KAG9397534.1"/>
    <property type="molecule type" value="Genomic_DNA"/>
</dbReference>
<sequence length="409" mass="46331">MEPAQRGRIVPGCIRALLSDDNGKGIAVIDNSPFARCQAFNFLRIDVPLFQRRFCWTSEIVRNFFLDVSAPGLANDPNGHTIGKMWFKPEDIYASETEDTLNRDTSTMICIDGQQRMTTITLLLAALRDGFAKQNNSSRVSQINRMLFNPTQDHTEHAMQTSKVHPMSWDRVEGKSSDRPGLRFIPTHSDRVAYTDAVLGGAGVQGSLVSAAKRVLDECVKSAENLDDILENLLDGVRFVLHEVVDQHNKKFKGIHVVGEIAKIYFSIKRAGIDLAESDLVRNLMFTPFPLSEAEELYFQLWLPLEDTRPPAAFDDFLAQFLNAKLSSEMTPSEYKAYRERHDSAMREYLRAPLIMRLRLVGTDSIPGLAREWVEAIERWGDTKEMRRELFKELARFDCAVRGVGVVKC</sequence>
<dbReference type="PANTHER" id="PTHR35149:SF1">
    <property type="entry name" value="DUF5655 DOMAIN-CONTAINING PROTEIN"/>
    <property type="match status" value="1"/>
</dbReference>
<evidence type="ECO:0000259" key="1">
    <source>
        <dbReference type="Pfam" id="PF03235"/>
    </source>
</evidence>
<protein>
    <recommendedName>
        <fullName evidence="1">GmrSD restriction endonucleases N-terminal domain-containing protein</fullName>
    </recommendedName>
</protein>
<name>A0A8J6BAI0_9EUKA</name>
<evidence type="ECO:0000313" key="3">
    <source>
        <dbReference type="Proteomes" id="UP000717585"/>
    </source>
</evidence>
<dbReference type="OrthoDB" id="192041at2759"/>
<dbReference type="Pfam" id="PF03235">
    <property type="entry name" value="GmrSD_N"/>
    <property type="match status" value="1"/>
</dbReference>
<dbReference type="InterPro" id="IPR004919">
    <property type="entry name" value="GmrSD_N"/>
</dbReference>
<comment type="caution">
    <text evidence="2">The sequence shown here is derived from an EMBL/GenBank/DDBJ whole genome shotgun (WGS) entry which is preliminary data.</text>
</comment>